<evidence type="ECO:0000256" key="3">
    <source>
        <dbReference type="ARBA" id="ARBA00022448"/>
    </source>
</evidence>
<proteinExistence type="inferred from homology"/>
<comment type="caution">
    <text evidence="8">The sequence shown here is derived from an EMBL/GenBank/DDBJ whole genome shotgun (WGS) entry which is preliminary data.</text>
</comment>
<dbReference type="GO" id="GO:0005524">
    <property type="term" value="F:ATP binding"/>
    <property type="evidence" value="ECO:0007669"/>
    <property type="project" value="UniProtKB-KW"/>
</dbReference>
<dbReference type="GO" id="GO:0005886">
    <property type="term" value="C:plasma membrane"/>
    <property type="evidence" value="ECO:0007669"/>
    <property type="project" value="UniProtKB-SubCell"/>
</dbReference>
<gene>
    <name evidence="8" type="ORF">GOEFS_046_00340</name>
</gene>
<keyword evidence="6" id="KW-0046">Antibiotic resistance</keyword>
<dbReference type="GO" id="GO:0016887">
    <property type="term" value="F:ATP hydrolysis activity"/>
    <property type="evidence" value="ECO:0007669"/>
    <property type="project" value="InterPro"/>
</dbReference>
<evidence type="ECO:0000256" key="1">
    <source>
        <dbReference type="ARBA" id="ARBA00004202"/>
    </source>
</evidence>
<evidence type="ECO:0000256" key="6">
    <source>
        <dbReference type="ARBA" id="ARBA00023251"/>
    </source>
</evidence>
<dbReference type="Pfam" id="PF00005">
    <property type="entry name" value="ABC_tran"/>
    <property type="match status" value="1"/>
</dbReference>
<evidence type="ECO:0000259" key="7">
    <source>
        <dbReference type="PROSITE" id="PS50893"/>
    </source>
</evidence>
<keyword evidence="5 8" id="KW-0067">ATP-binding</keyword>
<sequence>MLHISSARRALGDHVLFNNLSLDLDAGRFGVVVGPNGVGKSTLLRCIAGDGPLDAGTITVDGLRPDDADPAFRAAVAAELGDDAVFTDLSVGEHLRLLTAAHRMSPPRTDDRIADVLADAGLGDLADRFPHTLSTGQRQRFALVAAFWRPAQLVIFDEPERGLDAAGQDWVASCIARATDRGAAVLAATHSPMLAEAADVVVDLSLQAGDAR</sequence>
<dbReference type="InterPro" id="IPR050763">
    <property type="entry name" value="ABC_transporter_ATP-binding"/>
</dbReference>
<dbReference type="EMBL" id="BAEH01000046">
    <property type="protein sequence ID" value="GAB18078.1"/>
    <property type="molecule type" value="Genomic_DNA"/>
</dbReference>
<evidence type="ECO:0000313" key="8">
    <source>
        <dbReference type="EMBL" id="GAB18078.1"/>
    </source>
</evidence>
<keyword evidence="9" id="KW-1185">Reference proteome</keyword>
<keyword evidence="3" id="KW-0813">Transport</keyword>
<dbReference type="InterPro" id="IPR003593">
    <property type="entry name" value="AAA+_ATPase"/>
</dbReference>
<dbReference type="SUPFAM" id="SSF52540">
    <property type="entry name" value="P-loop containing nucleoside triphosphate hydrolases"/>
    <property type="match status" value="1"/>
</dbReference>
<name>H0QZ27_9ACTN</name>
<dbReference type="OrthoDB" id="6198786at2"/>
<dbReference type="STRING" id="1077974.GOEFS_046_00340"/>
<dbReference type="Proteomes" id="UP000035034">
    <property type="component" value="Unassembled WGS sequence"/>
</dbReference>
<evidence type="ECO:0000256" key="5">
    <source>
        <dbReference type="ARBA" id="ARBA00022840"/>
    </source>
</evidence>
<feature type="domain" description="ABC transporter" evidence="7">
    <location>
        <begin position="2"/>
        <end position="211"/>
    </location>
</feature>
<evidence type="ECO:0000256" key="4">
    <source>
        <dbReference type="ARBA" id="ARBA00022741"/>
    </source>
</evidence>
<dbReference type="RefSeq" id="WP_007317415.1">
    <property type="nucleotide sequence ID" value="NZ_BAEH01000046.1"/>
</dbReference>
<dbReference type="InterPro" id="IPR027417">
    <property type="entry name" value="P-loop_NTPase"/>
</dbReference>
<accession>H0QZ27</accession>
<dbReference type="eggNOG" id="COG1131">
    <property type="taxonomic scope" value="Bacteria"/>
</dbReference>
<dbReference type="SMART" id="SM00382">
    <property type="entry name" value="AAA"/>
    <property type="match status" value="1"/>
</dbReference>
<dbReference type="GO" id="GO:0046677">
    <property type="term" value="P:response to antibiotic"/>
    <property type="evidence" value="ECO:0007669"/>
    <property type="project" value="UniProtKB-KW"/>
</dbReference>
<dbReference type="PROSITE" id="PS50893">
    <property type="entry name" value="ABC_TRANSPORTER_2"/>
    <property type="match status" value="1"/>
</dbReference>
<comment type="subcellular location">
    <subcellularLocation>
        <location evidence="1">Cell membrane</location>
        <topology evidence="1">Peripheral membrane protein</topology>
    </subcellularLocation>
</comment>
<dbReference type="PANTHER" id="PTHR42711">
    <property type="entry name" value="ABC TRANSPORTER ATP-BINDING PROTEIN"/>
    <property type="match status" value="1"/>
</dbReference>
<protein>
    <submittedName>
        <fullName evidence="8">Putative ABC transporter ATP-binding protein</fullName>
    </submittedName>
</protein>
<keyword evidence="4" id="KW-0547">Nucleotide-binding</keyword>
<dbReference type="AlphaFoldDB" id="H0QZ27"/>
<organism evidence="8 9">
    <name type="scientific">Gordonia effusa NBRC 100432</name>
    <dbReference type="NCBI Taxonomy" id="1077974"/>
    <lineage>
        <taxon>Bacteria</taxon>
        <taxon>Bacillati</taxon>
        <taxon>Actinomycetota</taxon>
        <taxon>Actinomycetes</taxon>
        <taxon>Mycobacteriales</taxon>
        <taxon>Gordoniaceae</taxon>
        <taxon>Gordonia</taxon>
    </lineage>
</organism>
<dbReference type="InterPro" id="IPR003439">
    <property type="entry name" value="ABC_transporter-like_ATP-bd"/>
</dbReference>
<evidence type="ECO:0000256" key="2">
    <source>
        <dbReference type="ARBA" id="ARBA00005417"/>
    </source>
</evidence>
<dbReference type="Gene3D" id="3.40.50.300">
    <property type="entry name" value="P-loop containing nucleotide triphosphate hydrolases"/>
    <property type="match status" value="1"/>
</dbReference>
<evidence type="ECO:0000313" key="9">
    <source>
        <dbReference type="Proteomes" id="UP000035034"/>
    </source>
</evidence>
<comment type="similarity">
    <text evidence="2">Belongs to the ABC transporter superfamily.</text>
</comment>
<dbReference type="PANTHER" id="PTHR42711:SF5">
    <property type="entry name" value="ABC TRANSPORTER ATP-BINDING PROTEIN NATA"/>
    <property type="match status" value="1"/>
</dbReference>
<reference evidence="8 9" key="1">
    <citation type="submission" date="2011-12" db="EMBL/GenBank/DDBJ databases">
        <title>Whole genome shotgun sequence of Gordonia effusa NBRC 100432.</title>
        <authorList>
            <person name="Yoshida I."/>
            <person name="Takarada H."/>
            <person name="Hosoyama A."/>
            <person name="Tsuchikane K."/>
            <person name="Katsumata H."/>
            <person name="Yamazaki S."/>
            <person name="Fujita N."/>
        </authorList>
    </citation>
    <scope>NUCLEOTIDE SEQUENCE [LARGE SCALE GENOMIC DNA]</scope>
    <source>
        <strain evidence="8 9">NBRC 100432</strain>
    </source>
</reference>